<comment type="subcellular location">
    <subcellularLocation>
        <location evidence="1">Mitochondrion</location>
    </subcellularLocation>
</comment>
<keyword evidence="9" id="KW-0687">Ribonucleoprotein</keyword>
<dbReference type="PANTHER" id="PTHR13184">
    <property type="entry name" value="37S RIBOSOMAL PROTEIN S22"/>
    <property type="match status" value="1"/>
</dbReference>
<keyword evidence="2" id="KW-0479">Metal-binding</keyword>
<protein>
    <submittedName>
        <fullName evidence="9">37S ribosomal protein S22</fullName>
    </submittedName>
</protein>
<dbReference type="GO" id="GO:0003735">
    <property type="term" value="F:structural constituent of ribosome"/>
    <property type="evidence" value="ECO:0007669"/>
    <property type="project" value="TreeGrafter"/>
</dbReference>
<evidence type="ECO:0000256" key="1">
    <source>
        <dbReference type="ARBA" id="ARBA00004173"/>
    </source>
</evidence>
<evidence type="ECO:0000256" key="6">
    <source>
        <dbReference type="ARBA" id="ARBA00023128"/>
    </source>
</evidence>
<dbReference type="InterPro" id="IPR029063">
    <property type="entry name" value="SAM-dependent_MTases_sf"/>
</dbReference>
<dbReference type="GO" id="GO:0005763">
    <property type="term" value="C:mitochondrial small ribosomal subunit"/>
    <property type="evidence" value="ECO:0007669"/>
    <property type="project" value="TreeGrafter"/>
</dbReference>
<evidence type="ECO:0000256" key="8">
    <source>
        <dbReference type="SAM" id="MobiDB-lite"/>
    </source>
</evidence>
<evidence type="ECO:0000256" key="7">
    <source>
        <dbReference type="ARBA" id="ARBA00045681"/>
    </source>
</evidence>
<dbReference type="Gene3D" id="3.40.50.150">
    <property type="entry name" value="Vaccinia Virus protein VP39"/>
    <property type="match status" value="1"/>
</dbReference>
<dbReference type="GO" id="GO:0046872">
    <property type="term" value="F:metal ion binding"/>
    <property type="evidence" value="ECO:0007669"/>
    <property type="project" value="UniProtKB-KW"/>
</dbReference>
<evidence type="ECO:0000313" key="9">
    <source>
        <dbReference type="EMBL" id="KAJ3257469.1"/>
    </source>
</evidence>
<organism evidence="9 10">
    <name type="scientific">Boothiomyces macroporosus</name>
    <dbReference type="NCBI Taxonomy" id="261099"/>
    <lineage>
        <taxon>Eukaryota</taxon>
        <taxon>Fungi</taxon>
        <taxon>Fungi incertae sedis</taxon>
        <taxon>Chytridiomycota</taxon>
        <taxon>Chytridiomycota incertae sedis</taxon>
        <taxon>Chytridiomycetes</taxon>
        <taxon>Rhizophydiales</taxon>
        <taxon>Terramycetaceae</taxon>
        <taxon>Boothiomyces</taxon>
    </lineage>
</organism>
<keyword evidence="5" id="KW-0411">Iron-sulfur</keyword>
<name>A0AAD5UJ47_9FUNG</name>
<evidence type="ECO:0000256" key="2">
    <source>
        <dbReference type="ARBA" id="ARBA00022723"/>
    </source>
</evidence>
<evidence type="ECO:0000256" key="5">
    <source>
        <dbReference type="ARBA" id="ARBA00023014"/>
    </source>
</evidence>
<accession>A0AAD5UJ47</accession>
<keyword evidence="10" id="KW-1185">Reference proteome</keyword>
<dbReference type="Pfam" id="PF09243">
    <property type="entry name" value="Rsm22"/>
    <property type="match status" value="1"/>
</dbReference>
<dbReference type="GO" id="GO:0008168">
    <property type="term" value="F:methyltransferase activity"/>
    <property type="evidence" value="ECO:0007669"/>
    <property type="project" value="InterPro"/>
</dbReference>
<keyword evidence="3" id="KW-0809">Transit peptide</keyword>
<keyword evidence="6" id="KW-0496">Mitochondrion</keyword>
<dbReference type="GO" id="GO:0006412">
    <property type="term" value="P:translation"/>
    <property type="evidence" value="ECO:0007669"/>
    <property type="project" value="InterPro"/>
</dbReference>
<comment type="caution">
    <text evidence="9">The sequence shown here is derived from an EMBL/GenBank/DDBJ whole genome shotgun (WGS) entry which is preliminary data.</text>
</comment>
<reference evidence="9" key="1">
    <citation type="submission" date="2020-05" db="EMBL/GenBank/DDBJ databases">
        <title>Phylogenomic resolution of chytrid fungi.</title>
        <authorList>
            <person name="Stajich J.E."/>
            <person name="Amses K."/>
            <person name="Simmons R."/>
            <person name="Seto K."/>
            <person name="Myers J."/>
            <person name="Bonds A."/>
            <person name="Quandt C.A."/>
            <person name="Barry K."/>
            <person name="Liu P."/>
            <person name="Grigoriev I."/>
            <person name="Longcore J.E."/>
            <person name="James T.Y."/>
        </authorList>
    </citation>
    <scope>NUCLEOTIDE SEQUENCE</scope>
    <source>
        <strain evidence="9">PLAUS21</strain>
    </source>
</reference>
<keyword evidence="9" id="KW-0689">Ribosomal protein</keyword>
<dbReference type="SUPFAM" id="SSF53335">
    <property type="entry name" value="S-adenosyl-L-methionine-dependent methyltransferases"/>
    <property type="match status" value="1"/>
</dbReference>
<gene>
    <name evidence="9" type="primary">RSM22</name>
    <name evidence="9" type="ORF">HK103_004544</name>
</gene>
<dbReference type="InterPro" id="IPR015324">
    <property type="entry name" value="Ribosomal_Rsm22-like"/>
</dbReference>
<keyword evidence="4" id="KW-0408">Iron</keyword>
<sequence length="468" mass="52985">MSKAKRKLLKEICSNRLGIISIHPELDNQINLLLKETNFKYIKECADRISNALASTGSSMVKAKVALKAQELNRKIITTPHVLSYDKYESIAYTASRMVPSYAAIFNVLTQLRKRYPEFNPKSMIDFGVGTGSGVFAANLVWKDIQRTLGIDLSEHMLKVVERFSNADPALAIRNLKLQRYLAIIDKPNSDAKADLVLSAFTLSELPNDNNRKLTVKALWRQTNDILILIDRGNPSGFNAISAARTQLINLCKEENTEFHIIAPCQHEKPCPMLGNRYGHWCHTSQRYTLNESMVIFALIQRRLLDKAPRENQKDIKYSYLVISKRPRPTAHIDVNQIVLQDLENGDSVQVGKTESSSNSSALKVLEDGKELAQPSYRWDRIVMPLIKGKKHIIADLCTTDGDILRSTVSKSNSPEDSYSLLRKLDWGDLWPFKSQNGSAPAWNTPKEDLQKHQSEKEKAKKQKLNKL</sequence>
<dbReference type="Proteomes" id="UP001210925">
    <property type="component" value="Unassembled WGS sequence"/>
</dbReference>
<dbReference type="PANTHER" id="PTHR13184:SF5">
    <property type="entry name" value="METHYLTRANSFERASE-LIKE PROTEIN 17, MITOCHONDRIAL"/>
    <property type="match status" value="1"/>
</dbReference>
<dbReference type="AlphaFoldDB" id="A0AAD5UJ47"/>
<dbReference type="EMBL" id="JADGKB010000038">
    <property type="protein sequence ID" value="KAJ3257469.1"/>
    <property type="molecule type" value="Genomic_DNA"/>
</dbReference>
<evidence type="ECO:0000256" key="3">
    <source>
        <dbReference type="ARBA" id="ARBA00022946"/>
    </source>
</evidence>
<comment type="function">
    <text evidence="7">Mitochondrial ribosome (mitoribosome) assembly factor. Binds at the interface of the head and body domains of the mitochondrial small ribosomal subunit (mt-SSU), occluding the mRNA channel and preventing compaction of the head domain towards the body. Probable inactive methyltransferase: retains the characteristic folding and ability to bind S-adenosyl-L-methionine, but it probably lost its methyltransferase activity.</text>
</comment>
<evidence type="ECO:0000313" key="10">
    <source>
        <dbReference type="Proteomes" id="UP001210925"/>
    </source>
</evidence>
<dbReference type="GO" id="GO:0051536">
    <property type="term" value="F:iron-sulfur cluster binding"/>
    <property type="evidence" value="ECO:0007669"/>
    <property type="project" value="UniProtKB-KW"/>
</dbReference>
<feature type="compositionally biased region" description="Basic and acidic residues" evidence="8">
    <location>
        <begin position="446"/>
        <end position="459"/>
    </location>
</feature>
<proteinExistence type="predicted"/>
<feature type="region of interest" description="Disordered" evidence="8">
    <location>
        <begin position="438"/>
        <end position="468"/>
    </location>
</feature>
<dbReference type="InterPro" id="IPR052571">
    <property type="entry name" value="Mt_RNA_Methyltransferase"/>
</dbReference>
<evidence type="ECO:0000256" key="4">
    <source>
        <dbReference type="ARBA" id="ARBA00023004"/>
    </source>
</evidence>